<evidence type="ECO:0000256" key="1">
    <source>
        <dbReference type="SAM" id="MobiDB-lite"/>
    </source>
</evidence>
<dbReference type="OMA" id="EIMLYWA"/>
<proteinExistence type="predicted"/>
<evidence type="ECO:0000313" key="3">
    <source>
        <dbReference type="Proteomes" id="UP000030745"/>
    </source>
</evidence>
<dbReference type="VEuPathDB" id="FungiDB:SPRG_09172"/>
<dbReference type="KEGG" id="spar:SPRG_09172"/>
<name>A0A067CEV1_SAPPC</name>
<accession>A0A067CEV1</accession>
<gene>
    <name evidence="2" type="ORF">SPRG_09172</name>
</gene>
<dbReference type="Proteomes" id="UP000030745">
    <property type="component" value="Unassembled WGS sequence"/>
</dbReference>
<dbReference type="AlphaFoldDB" id="A0A067CEV1"/>
<dbReference type="GeneID" id="24131362"/>
<keyword evidence="3" id="KW-1185">Reference proteome</keyword>
<protein>
    <recommendedName>
        <fullName evidence="4">Myb-like domain-containing protein</fullName>
    </recommendedName>
</protein>
<organism evidence="2 3">
    <name type="scientific">Saprolegnia parasitica (strain CBS 223.65)</name>
    <dbReference type="NCBI Taxonomy" id="695850"/>
    <lineage>
        <taxon>Eukaryota</taxon>
        <taxon>Sar</taxon>
        <taxon>Stramenopiles</taxon>
        <taxon>Oomycota</taxon>
        <taxon>Saprolegniomycetes</taxon>
        <taxon>Saprolegniales</taxon>
        <taxon>Saprolegniaceae</taxon>
        <taxon>Saprolegnia</taxon>
    </lineage>
</organism>
<reference evidence="2 3" key="1">
    <citation type="journal article" date="2013" name="PLoS Genet.">
        <title>Distinctive expansion of potential virulence genes in the genome of the oomycete fish pathogen Saprolegnia parasitica.</title>
        <authorList>
            <person name="Jiang R.H."/>
            <person name="de Bruijn I."/>
            <person name="Haas B.J."/>
            <person name="Belmonte R."/>
            <person name="Lobach L."/>
            <person name="Christie J."/>
            <person name="van den Ackerveken G."/>
            <person name="Bottin A."/>
            <person name="Bulone V."/>
            <person name="Diaz-Moreno S.M."/>
            <person name="Dumas B."/>
            <person name="Fan L."/>
            <person name="Gaulin E."/>
            <person name="Govers F."/>
            <person name="Grenville-Briggs L.J."/>
            <person name="Horner N.R."/>
            <person name="Levin J.Z."/>
            <person name="Mammella M."/>
            <person name="Meijer H.J."/>
            <person name="Morris P."/>
            <person name="Nusbaum C."/>
            <person name="Oome S."/>
            <person name="Phillips A.J."/>
            <person name="van Rooyen D."/>
            <person name="Rzeszutek E."/>
            <person name="Saraiva M."/>
            <person name="Secombes C.J."/>
            <person name="Seidl M.F."/>
            <person name="Snel B."/>
            <person name="Stassen J.H."/>
            <person name="Sykes S."/>
            <person name="Tripathy S."/>
            <person name="van den Berg H."/>
            <person name="Vega-Arreguin J.C."/>
            <person name="Wawra S."/>
            <person name="Young S.K."/>
            <person name="Zeng Q."/>
            <person name="Dieguez-Uribeondo J."/>
            <person name="Russ C."/>
            <person name="Tyler B.M."/>
            <person name="van West P."/>
        </authorList>
    </citation>
    <scope>NUCLEOTIDE SEQUENCE [LARGE SCALE GENOMIC DNA]</scope>
    <source>
        <strain evidence="2 3">CBS 223.65</strain>
    </source>
</reference>
<feature type="region of interest" description="Disordered" evidence="1">
    <location>
        <begin position="228"/>
        <end position="249"/>
    </location>
</feature>
<dbReference type="PANTHER" id="PTHR37558:SF1">
    <property type="entry name" value="HTH CENPB-TYPE DOMAIN-CONTAINING PROTEIN"/>
    <property type="match status" value="1"/>
</dbReference>
<dbReference type="EMBL" id="KK583233">
    <property type="protein sequence ID" value="KDO25347.1"/>
    <property type="molecule type" value="Genomic_DNA"/>
</dbReference>
<dbReference type="RefSeq" id="XP_012203997.1">
    <property type="nucleotide sequence ID" value="XM_012348607.1"/>
</dbReference>
<dbReference type="PANTHER" id="PTHR37558">
    <property type="entry name" value="HTH CENPB-TYPE DOMAIN-CONTAINING PROTEIN"/>
    <property type="match status" value="1"/>
</dbReference>
<dbReference type="OrthoDB" id="72637at2759"/>
<evidence type="ECO:0008006" key="4">
    <source>
        <dbReference type="Google" id="ProtNLM"/>
    </source>
</evidence>
<sequence length="265" mass="30598">MMSTTSLLQAPTQALVDLSLPLGTNKNSLDIASGGAVLRKSFNAWDDVLLCRAVNARKPWTAPSGEIMLYWAEIADTLMRTRGFGVKKDGPACKTRFEKILRMTIGGEKEMLRKTGTDDEYDERERLLRNMYEQIDQYRDGRDGDVSHKVLGDLHEDAESIENKRKRKGKALARIISKRERLMDSITGTAIASTPPTRDEFKSIFEYLQRRMEIDDAREERRMLAEKEMEERRTAAEERRMASELERDRQQQEFMVKVLNIMQSK</sequence>
<evidence type="ECO:0000313" key="2">
    <source>
        <dbReference type="EMBL" id="KDO25347.1"/>
    </source>
</evidence>